<accession>A0A369JN82</accession>
<feature type="region of interest" description="Disordered" evidence="1">
    <location>
        <begin position="65"/>
        <end position="101"/>
    </location>
</feature>
<protein>
    <submittedName>
        <fullName evidence="2">Uncharacterized protein</fullName>
    </submittedName>
</protein>
<feature type="compositionally biased region" description="Low complexity" evidence="1">
    <location>
        <begin position="88"/>
        <end position="100"/>
    </location>
</feature>
<organism evidence="2 3">
    <name type="scientific">Hypsizygus marmoreus</name>
    <name type="common">White beech mushroom</name>
    <name type="synonym">Agaricus marmoreus</name>
    <dbReference type="NCBI Taxonomy" id="39966"/>
    <lineage>
        <taxon>Eukaryota</taxon>
        <taxon>Fungi</taxon>
        <taxon>Dikarya</taxon>
        <taxon>Basidiomycota</taxon>
        <taxon>Agaricomycotina</taxon>
        <taxon>Agaricomycetes</taxon>
        <taxon>Agaricomycetidae</taxon>
        <taxon>Agaricales</taxon>
        <taxon>Tricholomatineae</taxon>
        <taxon>Lyophyllaceae</taxon>
        <taxon>Hypsizygus</taxon>
    </lineage>
</organism>
<gene>
    <name evidence="2" type="ORF">Hypma_010046</name>
</gene>
<reference evidence="2" key="1">
    <citation type="submission" date="2018-04" db="EMBL/GenBank/DDBJ databases">
        <title>Whole genome sequencing of Hypsizygus marmoreus.</title>
        <authorList>
            <person name="Choi I.-G."/>
            <person name="Min B."/>
            <person name="Kim J.-G."/>
            <person name="Kim S."/>
            <person name="Oh Y.-L."/>
            <person name="Kong W.-S."/>
            <person name="Park H."/>
            <person name="Jeong J."/>
            <person name="Song E.-S."/>
        </authorList>
    </citation>
    <scope>NUCLEOTIDE SEQUENCE [LARGE SCALE GENOMIC DNA]</scope>
    <source>
        <strain evidence="2">51987-8</strain>
    </source>
</reference>
<feature type="region of interest" description="Disordered" evidence="1">
    <location>
        <begin position="1"/>
        <end position="30"/>
    </location>
</feature>
<proteinExistence type="predicted"/>
<dbReference type="AlphaFoldDB" id="A0A369JN82"/>
<evidence type="ECO:0000313" key="2">
    <source>
        <dbReference type="EMBL" id="RDB22802.1"/>
    </source>
</evidence>
<feature type="compositionally biased region" description="Low complexity" evidence="1">
    <location>
        <begin position="1"/>
        <end position="10"/>
    </location>
</feature>
<evidence type="ECO:0000256" key="1">
    <source>
        <dbReference type="SAM" id="MobiDB-lite"/>
    </source>
</evidence>
<name>A0A369JN82_HYPMA</name>
<comment type="caution">
    <text evidence="2">The sequence shown here is derived from an EMBL/GenBank/DDBJ whole genome shotgun (WGS) entry which is preliminary data.</text>
</comment>
<sequence length="179" mass="20333">MSSVYSSSSIPTPPVSPNARSSSSNITLDHPLKPSIELLDNLVDFYQRERTWAGRIRASLDDADEDTTFDDISNSDESDALPSPPIESASGSYSQSTQSSRWLRRKKGFKLRLDSVDRKFIGSAGTHKPMSHIASRRQNHPQRERILEMFEKMMEARMESCQRVNRMIRNANRADLQCI</sequence>
<dbReference type="OrthoDB" id="3217075at2759"/>
<dbReference type="Proteomes" id="UP000076154">
    <property type="component" value="Unassembled WGS sequence"/>
</dbReference>
<keyword evidence="3" id="KW-1185">Reference proteome</keyword>
<evidence type="ECO:0000313" key="3">
    <source>
        <dbReference type="Proteomes" id="UP000076154"/>
    </source>
</evidence>
<dbReference type="EMBL" id="LUEZ02000049">
    <property type="protein sequence ID" value="RDB22802.1"/>
    <property type="molecule type" value="Genomic_DNA"/>
</dbReference>
<feature type="compositionally biased region" description="Polar residues" evidence="1">
    <location>
        <begin position="18"/>
        <end position="27"/>
    </location>
</feature>
<feature type="compositionally biased region" description="Acidic residues" evidence="1">
    <location>
        <begin position="65"/>
        <end position="79"/>
    </location>
</feature>
<dbReference type="InParanoid" id="A0A369JN82"/>